<accession>A0A645H297</accession>
<dbReference type="EMBL" id="VSSQ01085520">
    <property type="protein sequence ID" value="MPN33147.1"/>
    <property type="molecule type" value="Genomic_DNA"/>
</dbReference>
<evidence type="ECO:0000313" key="1">
    <source>
        <dbReference type="EMBL" id="MPN33147.1"/>
    </source>
</evidence>
<sequence length="46" mass="5483">MHHADTRIKRVCRIFKADLFAIHNDLAGITSRLVNYRHTKENVHKR</sequence>
<protein>
    <submittedName>
        <fullName evidence="1">Uncharacterized protein</fullName>
    </submittedName>
</protein>
<name>A0A645H297_9ZZZZ</name>
<gene>
    <name evidence="1" type="ORF">SDC9_180630</name>
</gene>
<proteinExistence type="predicted"/>
<dbReference type="AlphaFoldDB" id="A0A645H297"/>
<organism evidence="1">
    <name type="scientific">bioreactor metagenome</name>
    <dbReference type="NCBI Taxonomy" id="1076179"/>
    <lineage>
        <taxon>unclassified sequences</taxon>
        <taxon>metagenomes</taxon>
        <taxon>ecological metagenomes</taxon>
    </lineage>
</organism>
<comment type="caution">
    <text evidence="1">The sequence shown here is derived from an EMBL/GenBank/DDBJ whole genome shotgun (WGS) entry which is preliminary data.</text>
</comment>
<reference evidence="1" key="1">
    <citation type="submission" date="2019-08" db="EMBL/GenBank/DDBJ databases">
        <authorList>
            <person name="Kucharzyk K."/>
            <person name="Murdoch R.W."/>
            <person name="Higgins S."/>
            <person name="Loffler F."/>
        </authorList>
    </citation>
    <scope>NUCLEOTIDE SEQUENCE</scope>
</reference>